<gene>
    <name evidence="1" type="ORF">GCM10007878_16970</name>
</gene>
<evidence type="ECO:0000313" key="1">
    <source>
        <dbReference type="EMBL" id="GLR64259.1"/>
    </source>
</evidence>
<name>A0ABQ6A2C4_9GAMM</name>
<dbReference type="RefSeq" id="WP_150112051.1">
    <property type="nucleotide sequence ID" value="NZ_BSOR01000029.1"/>
</dbReference>
<organism evidence="1 2">
    <name type="scientific">Marinospirillum insulare</name>
    <dbReference type="NCBI Taxonomy" id="217169"/>
    <lineage>
        <taxon>Bacteria</taxon>
        <taxon>Pseudomonadati</taxon>
        <taxon>Pseudomonadota</taxon>
        <taxon>Gammaproteobacteria</taxon>
        <taxon>Oceanospirillales</taxon>
        <taxon>Oceanospirillaceae</taxon>
        <taxon>Marinospirillum</taxon>
    </lineage>
</organism>
<dbReference type="Proteomes" id="UP001156682">
    <property type="component" value="Unassembled WGS sequence"/>
</dbReference>
<protein>
    <submittedName>
        <fullName evidence="1">Uncharacterized protein</fullName>
    </submittedName>
</protein>
<proteinExistence type="predicted"/>
<dbReference type="EMBL" id="BSOR01000029">
    <property type="protein sequence ID" value="GLR64259.1"/>
    <property type="molecule type" value="Genomic_DNA"/>
</dbReference>
<accession>A0ABQ6A2C4</accession>
<keyword evidence="2" id="KW-1185">Reference proteome</keyword>
<evidence type="ECO:0000313" key="2">
    <source>
        <dbReference type="Proteomes" id="UP001156682"/>
    </source>
</evidence>
<reference evidence="2" key="1">
    <citation type="journal article" date="2019" name="Int. J. Syst. Evol. Microbiol.">
        <title>The Global Catalogue of Microorganisms (GCM) 10K type strain sequencing project: providing services to taxonomists for standard genome sequencing and annotation.</title>
        <authorList>
            <consortium name="The Broad Institute Genomics Platform"/>
            <consortium name="The Broad Institute Genome Sequencing Center for Infectious Disease"/>
            <person name="Wu L."/>
            <person name="Ma J."/>
        </authorList>
    </citation>
    <scope>NUCLEOTIDE SEQUENCE [LARGE SCALE GENOMIC DNA]</scope>
    <source>
        <strain evidence="2">NBRC 100033</strain>
    </source>
</reference>
<comment type="caution">
    <text evidence="1">The sequence shown here is derived from an EMBL/GenBank/DDBJ whole genome shotgun (WGS) entry which is preliminary data.</text>
</comment>
<sequence length="52" mass="5680">MAAKPTIYKLNLAISEASFVERTMNWSLSISGDTVYVAAGEQECELVVTELV</sequence>